<gene>
    <name evidence="1" type="primary">Acey_s0387.g479</name>
    <name evidence="1" type="ORF">Y032_0387g479</name>
</gene>
<proteinExistence type="predicted"/>
<sequence>MSKNSGRTCGMLFFKKKVAITNVKTGSGQKDVLGKWQYFKTMMFLLGNDDTGRRLSNVSDALVERAPLRDAGTLFLKKTQTQNRYVILSFLI</sequence>
<dbReference type="AlphaFoldDB" id="A0A016RT70"/>
<protein>
    <submittedName>
        <fullName evidence="1">Uncharacterized protein</fullName>
    </submittedName>
</protein>
<dbReference type="Proteomes" id="UP000024635">
    <property type="component" value="Unassembled WGS sequence"/>
</dbReference>
<accession>A0A016RT70</accession>
<comment type="caution">
    <text evidence="1">The sequence shown here is derived from an EMBL/GenBank/DDBJ whole genome shotgun (WGS) entry which is preliminary data.</text>
</comment>
<reference evidence="2" key="1">
    <citation type="journal article" date="2015" name="Nat. Genet.">
        <title>The genome and transcriptome of the zoonotic hookworm Ancylostoma ceylanicum identify infection-specific gene families.</title>
        <authorList>
            <person name="Schwarz E.M."/>
            <person name="Hu Y."/>
            <person name="Antoshechkin I."/>
            <person name="Miller M.M."/>
            <person name="Sternberg P.W."/>
            <person name="Aroian R.V."/>
        </authorList>
    </citation>
    <scope>NUCLEOTIDE SEQUENCE</scope>
    <source>
        <strain evidence="2">HY135</strain>
    </source>
</reference>
<organism evidence="1 2">
    <name type="scientific">Ancylostoma ceylanicum</name>
    <dbReference type="NCBI Taxonomy" id="53326"/>
    <lineage>
        <taxon>Eukaryota</taxon>
        <taxon>Metazoa</taxon>
        <taxon>Ecdysozoa</taxon>
        <taxon>Nematoda</taxon>
        <taxon>Chromadorea</taxon>
        <taxon>Rhabditida</taxon>
        <taxon>Rhabditina</taxon>
        <taxon>Rhabditomorpha</taxon>
        <taxon>Strongyloidea</taxon>
        <taxon>Ancylostomatidae</taxon>
        <taxon>Ancylostomatinae</taxon>
        <taxon>Ancylostoma</taxon>
    </lineage>
</organism>
<keyword evidence="2" id="KW-1185">Reference proteome</keyword>
<evidence type="ECO:0000313" key="2">
    <source>
        <dbReference type="Proteomes" id="UP000024635"/>
    </source>
</evidence>
<name>A0A016RT70_9BILA</name>
<dbReference type="EMBL" id="JARK01001723">
    <property type="protein sequence ID" value="EYB81322.1"/>
    <property type="molecule type" value="Genomic_DNA"/>
</dbReference>
<evidence type="ECO:0000313" key="1">
    <source>
        <dbReference type="EMBL" id="EYB81322.1"/>
    </source>
</evidence>